<dbReference type="PANTHER" id="PTHR46246:SF1">
    <property type="entry name" value="GUANOSINE-3',5'-BIS(DIPHOSPHATE) 3'-PYROPHOSPHOHYDROLASE MESH1"/>
    <property type="match status" value="1"/>
</dbReference>
<keyword evidence="3" id="KW-1185">Reference proteome</keyword>
<dbReference type="InterPro" id="IPR003607">
    <property type="entry name" value="HD/PDEase_dom"/>
</dbReference>
<dbReference type="OrthoDB" id="9802385at2"/>
<protein>
    <submittedName>
        <fullName evidence="2">Metal dependent phosphohydrolase</fullName>
    </submittedName>
</protein>
<dbReference type="PANTHER" id="PTHR46246">
    <property type="entry name" value="GUANOSINE-3',5'-BIS(DIPHOSPHATE) 3'-PYROPHOSPHOHYDROLASE MESH1"/>
    <property type="match status" value="1"/>
</dbReference>
<name>A0A1T4SRE9_9HYPH</name>
<evidence type="ECO:0000259" key="1">
    <source>
        <dbReference type="SMART" id="SM00471"/>
    </source>
</evidence>
<organism evidence="2 3">
    <name type="scientific">Consotaella salsifontis</name>
    <dbReference type="NCBI Taxonomy" id="1365950"/>
    <lineage>
        <taxon>Bacteria</taxon>
        <taxon>Pseudomonadati</taxon>
        <taxon>Pseudomonadota</taxon>
        <taxon>Alphaproteobacteria</taxon>
        <taxon>Hyphomicrobiales</taxon>
        <taxon>Aurantimonadaceae</taxon>
        <taxon>Consotaella</taxon>
    </lineage>
</organism>
<dbReference type="Proteomes" id="UP000190135">
    <property type="component" value="Unassembled WGS sequence"/>
</dbReference>
<dbReference type="Gene3D" id="1.10.3210.10">
    <property type="entry name" value="Hypothetical protein af1432"/>
    <property type="match status" value="1"/>
</dbReference>
<evidence type="ECO:0000313" key="2">
    <source>
        <dbReference type="EMBL" id="SKA30805.1"/>
    </source>
</evidence>
<dbReference type="EMBL" id="FUXL01000013">
    <property type="protein sequence ID" value="SKA30805.1"/>
    <property type="molecule type" value="Genomic_DNA"/>
</dbReference>
<dbReference type="SMART" id="SM00471">
    <property type="entry name" value="HDc"/>
    <property type="match status" value="1"/>
</dbReference>
<dbReference type="SUPFAM" id="SSF109604">
    <property type="entry name" value="HD-domain/PDEase-like"/>
    <property type="match status" value="1"/>
</dbReference>
<accession>A0A1T4SRE9</accession>
<proteinExistence type="predicted"/>
<dbReference type="Pfam" id="PF13328">
    <property type="entry name" value="HD_4"/>
    <property type="match status" value="1"/>
</dbReference>
<keyword evidence="2" id="KW-0378">Hydrolase</keyword>
<evidence type="ECO:0000313" key="3">
    <source>
        <dbReference type="Proteomes" id="UP000190135"/>
    </source>
</evidence>
<dbReference type="RefSeq" id="WP_078709568.1">
    <property type="nucleotide sequence ID" value="NZ_FUXL01000013.1"/>
</dbReference>
<dbReference type="AlphaFoldDB" id="A0A1T4SRE9"/>
<dbReference type="STRING" id="1365950.SAMN05428963_11367"/>
<dbReference type="InterPro" id="IPR052194">
    <property type="entry name" value="MESH1"/>
</dbReference>
<sequence>MSAEARLVIEALQLACEVHSGQTRKNGVEPYVNHLAEVAALCARHEPFDATTVIAALLHDTVEDTGVDEALLKERFGGEVASVVMEVTDPPGLAEDERRRRQVEHTARASWRAKLIKIADKTSNVAEVANQAPEGWSPERVLAYADWGRAVVDVCRGTDAALEAEFDRAWRRAMAAGGADEDAD</sequence>
<reference evidence="2 3" key="1">
    <citation type="submission" date="2017-02" db="EMBL/GenBank/DDBJ databases">
        <authorList>
            <person name="Peterson S.W."/>
        </authorList>
    </citation>
    <scope>NUCLEOTIDE SEQUENCE [LARGE SCALE GENOMIC DNA]</scope>
    <source>
        <strain evidence="2 3">USBA 369</strain>
    </source>
</reference>
<gene>
    <name evidence="2" type="ORF">SAMN05428963_11367</name>
</gene>
<dbReference type="GO" id="GO:0008893">
    <property type="term" value="F:guanosine-3',5'-bis(diphosphate) 3'-diphosphatase activity"/>
    <property type="evidence" value="ECO:0007669"/>
    <property type="project" value="TreeGrafter"/>
</dbReference>
<feature type="domain" description="HD/PDEase" evidence="1">
    <location>
        <begin position="27"/>
        <end position="134"/>
    </location>
</feature>